<dbReference type="PANTHER" id="PTHR36402:SF1">
    <property type="entry name" value="EXPRESSED PROTEIN"/>
    <property type="match status" value="1"/>
</dbReference>
<dbReference type="AlphaFoldDB" id="A0A6A6N9I1"/>
<proteinExistence type="predicted"/>
<keyword evidence="1" id="KW-0175">Coiled coil</keyword>
<sequence length="187" mass="22425">MATASIRSAVCTGRRFFSYIANSSHNNTHKNTHKFLEHNSFIGSWKAPKNPKEAEAKLTRLRRVYAKQVKEVRKEYIREMELMRIEKQRQDEARKDAIRVANEERKKLKAEVAKARAEERKIAEEEFCQMLLKERKEKLEYWRMVQQKLGEKKKEKNELLRKQSSLWIDEGRLKERIQEAMIDTKLF</sequence>
<dbReference type="Proteomes" id="UP000467840">
    <property type="component" value="Chromosome 10"/>
</dbReference>
<evidence type="ECO:0000256" key="1">
    <source>
        <dbReference type="SAM" id="Coils"/>
    </source>
</evidence>
<gene>
    <name evidence="2" type="ORF">GH714_034306</name>
</gene>
<reference evidence="2 3" key="1">
    <citation type="journal article" date="2020" name="Mol. Plant">
        <title>The Chromosome-Based Rubber Tree Genome Provides New Insights into Spurge Genome Evolution and Rubber Biosynthesis.</title>
        <authorList>
            <person name="Liu J."/>
            <person name="Shi C."/>
            <person name="Shi C.C."/>
            <person name="Li W."/>
            <person name="Zhang Q.J."/>
            <person name="Zhang Y."/>
            <person name="Li K."/>
            <person name="Lu H.F."/>
            <person name="Shi C."/>
            <person name="Zhu S.T."/>
            <person name="Xiao Z.Y."/>
            <person name="Nan H."/>
            <person name="Yue Y."/>
            <person name="Zhu X.G."/>
            <person name="Wu Y."/>
            <person name="Hong X.N."/>
            <person name="Fan G.Y."/>
            <person name="Tong Y."/>
            <person name="Zhang D."/>
            <person name="Mao C.L."/>
            <person name="Liu Y.L."/>
            <person name="Hao S.J."/>
            <person name="Liu W.Q."/>
            <person name="Lv M.Q."/>
            <person name="Zhang H.B."/>
            <person name="Liu Y."/>
            <person name="Hu-Tang G.R."/>
            <person name="Wang J.P."/>
            <person name="Wang J.H."/>
            <person name="Sun Y.H."/>
            <person name="Ni S.B."/>
            <person name="Chen W.B."/>
            <person name="Zhang X.C."/>
            <person name="Jiao Y.N."/>
            <person name="Eichler E.E."/>
            <person name="Li G.H."/>
            <person name="Liu X."/>
            <person name="Gao L.Z."/>
        </authorList>
    </citation>
    <scope>NUCLEOTIDE SEQUENCE [LARGE SCALE GENOMIC DNA]</scope>
    <source>
        <strain evidence="3">cv. GT1</strain>
        <tissue evidence="2">Leaf</tissue>
    </source>
</reference>
<accession>A0A6A6N9I1</accession>
<name>A0A6A6N9I1_HEVBR</name>
<evidence type="ECO:0000313" key="2">
    <source>
        <dbReference type="EMBL" id="KAF2321133.1"/>
    </source>
</evidence>
<keyword evidence="3" id="KW-1185">Reference proteome</keyword>
<protein>
    <submittedName>
        <fullName evidence="2">Uncharacterized protein</fullName>
    </submittedName>
</protein>
<dbReference type="EMBL" id="JAAGAX010000003">
    <property type="protein sequence ID" value="KAF2321133.1"/>
    <property type="molecule type" value="Genomic_DNA"/>
</dbReference>
<comment type="caution">
    <text evidence="2">The sequence shown here is derived from an EMBL/GenBank/DDBJ whole genome shotgun (WGS) entry which is preliminary data.</text>
</comment>
<evidence type="ECO:0000313" key="3">
    <source>
        <dbReference type="Proteomes" id="UP000467840"/>
    </source>
</evidence>
<organism evidence="2 3">
    <name type="scientific">Hevea brasiliensis</name>
    <name type="common">Para rubber tree</name>
    <name type="synonym">Siphonia brasiliensis</name>
    <dbReference type="NCBI Taxonomy" id="3981"/>
    <lineage>
        <taxon>Eukaryota</taxon>
        <taxon>Viridiplantae</taxon>
        <taxon>Streptophyta</taxon>
        <taxon>Embryophyta</taxon>
        <taxon>Tracheophyta</taxon>
        <taxon>Spermatophyta</taxon>
        <taxon>Magnoliopsida</taxon>
        <taxon>eudicotyledons</taxon>
        <taxon>Gunneridae</taxon>
        <taxon>Pentapetalae</taxon>
        <taxon>rosids</taxon>
        <taxon>fabids</taxon>
        <taxon>Malpighiales</taxon>
        <taxon>Euphorbiaceae</taxon>
        <taxon>Crotonoideae</taxon>
        <taxon>Micrandreae</taxon>
        <taxon>Hevea</taxon>
    </lineage>
</organism>
<feature type="coiled-coil region" evidence="1">
    <location>
        <begin position="66"/>
        <end position="125"/>
    </location>
</feature>
<dbReference type="PANTHER" id="PTHR36402">
    <property type="entry name" value="EXPRESSED PROTEIN"/>
    <property type="match status" value="1"/>
</dbReference>